<evidence type="ECO:0000313" key="2">
    <source>
        <dbReference type="Proteomes" id="UP000765509"/>
    </source>
</evidence>
<evidence type="ECO:0000313" key="1">
    <source>
        <dbReference type="EMBL" id="MBW0487768.1"/>
    </source>
</evidence>
<dbReference type="Proteomes" id="UP000765509">
    <property type="component" value="Unassembled WGS sequence"/>
</dbReference>
<proteinExistence type="predicted"/>
<comment type="caution">
    <text evidence="1">The sequence shown here is derived from an EMBL/GenBank/DDBJ whole genome shotgun (WGS) entry which is preliminary data.</text>
</comment>
<sequence>MVDLREISFPKVTESEPGGPRSSIFNTRNPLLPKIDAGWFNTSDRFKNIIGFIDFPNLYSGHTLFRKLPKVIKDTSAINYRRQRIRVIRVTNGMLRAHHFQEGDNVTAMDTGKALPFITNGRPSNTKSSRGFMEDAPNTVSNLNKAQYRQSPITGFTKYIPVLNTGANTCIGYTNTVSYLKYRFFNHTVIVH</sequence>
<name>A0A9Q3CRX2_9BASI</name>
<gene>
    <name evidence="1" type="ORF">O181_027483</name>
</gene>
<accession>A0A9Q3CRX2</accession>
<protein>
    <submittedName>
        <fullName evidence="1">Uncharacterized protein</fullName>
    </submittedName>
</protein>
<dbReference type="EMBL" id="AVOT02009276">
    <property type="protein sequence ID" value="MBW0487768.1"/>
    <property type="molecule type" value="Genomic_DNA"/>
</dbReference>
<reference evidence="1" key="1">
    <citation type="submission" date="2021-03" db="EMBL/GenBank/DDBJ databases">
        <title>Draft genome sequence of rust myrtle Austropuccinia psidii MF-1, a brazilian biotype.</title>
        <authorList>
            <person name="Quecine M.C."/>
            <person name="Pachon D.M.R."/>
            <person name="Bonatelli M.L."/>
            <person name="Correr F.H."/>
            <person name="Franceschini L.M."/>
            <person name="Leite T.F."/>
            <person name="Margarido G.R.A."/>
            <person name="Almeida C.A."/>
            <person name="Ferrarezi J.A."/>
            <person name="Labate C.A."/>
        </authorList>
    </citation>
    <scope>NUCLEOTIDE SEQUENCE</scope>
    <source>
        <strain evidence="1">MF-1</strain>
    </source>
</reference>
<keyword evidence="2" id="KW-1185">Reference proteome</keyword>
<organism evidence="1 2">
    <name type="scientific">Austropuccinia psidii MF-1</name>
    <dbReference type="NCBI Taxonomy" id="1389203"/>
    <lineage>
        <taxon>Eukaryota</taxon>
        <taxon>Fungi</taxon>
        <taxon>Dikarya</taxon>
        <taxon>Basidiomycota</taxon>
        <taxon>Pucciniomycotina</taxon>
        <taxon>Pucciniomycetes</taxon>
        <taxon>Pucciniales</taxon>
        <taxon>Sphaerophragmiaceae</taxon>
        <taxon>Austropuccinia</taxon>
    </lineage>
</organism>
<dbReference type="AlphaFoldDB" id="A0A9Q3CRX2"/>